<evidence type="ECO:0000313" key="3">
    <source>
        <dbReference type="Proteomes" id="UP000800041"/>
    </source>
</evidence>
<dbReference type="OrthoDB" id="3922633at2759"/>
<dbReference type="EMBL" id="ML977149">
    <property type="protein sequence ID" value="KAF1988391.1"/>
    <property type="molecule type" value="Genomic_DNA"/>
</dbReference>
<feature type="compositionally biased region" description="Low complexity" evidence="1">
    <location>
        <begin position="358"/>
        <end position="371"/>
    </location>
</feature>
<feature type="compositionally biased region" description="Polar residues" evidence="1">
    <location>
        <begin position="1226"/>
        <end position="1235"/>
    </location>
</feature>
<feature type="compositionally biased region" description="Low complexity" evidence="1">
    <location>
        <begin position="795"/>
        <end position="807"/>
    </location>
</feature>
<feature type="compositionally biased region" description="Low complexity" evidence="1">
    <location>
        <begin position="152"/>
        <end position="165"/>
    </location>
</feature>
<feature type="region of interest" description="Disordered" evidence="1">
    <location>
        <begin position="1395"/>
        <end position="1418"/>
    </location>
</feature>
<name>A0A6G1H597_9PEZI</name>
<evidence type="ECO:0000256" key="1">
    <source>
        <dbReference type="SAM" id="MobiDB-lite"/>
    </source>
</evidence>
<gene>
    <name evidence="2" type="ORF">K402DRAFT_34496</name>
</gene>
<feature type="compositionally biased region" description="Acidic residues" evidence="1">
    <location>
        <begin position="1022"/>
        <end position="1034"/>
    </location>
</feature>
<feature type="region of interest" description="Disordered" evidence="1">
    <location>
        <begin position="1117"/>
        <end position="1142"/>
    </location>
</feature>
<feature type="region of interest" description="Disordered" evidence="1">
    <location>
        <begin position="72"/>
        <end position="102"/>
    </location>
</feature>
<protein>
    <submittedName>
        <fullName evidence="2">Uncharacterized protein</fullName>
    </submittedName>
</protein>
<feature type="compositionally biased region" description="Polar residues" evidence="1">
    <location>
        <begin position="676"/>
        <end position="691"/>
    </location>
</feature>
<feature type="compositionally biased region" description="Basic and acidic residues" evidence="1">
    <location>
        <begin position="1040"/>
        <end position="1054"/>
    </location>
</feature>
<feature type="region of interest" description="Disordered" evidence="1">
    <location>
        <begin position="1022"/>
        <end position="1081"/>
    </location>
</feature>
<keyword evidence="3" id="KW-1185">Reference proteome</keyword>
<feature type="compositionally biased region" description="Polar residues" evidence="1">
    <location>
        <begin position="721"/>
        <end position="736"/>
    </location>
</feature>
<organism evidence="2 3">
    <name type="scientific">Aulographum hederae CBS 113979</name>
    <dbReference type="NCBI Taxonomy" id="1176131"/>
    <lineage>
        <taxon>Eukaryota</taxon>
        <taxon>Fungi</taxon>
        <taxon>Dikarya</taxon>
        <taxon>Ascomycota</taxon>
        <taxon>Pezizomycotina</taxon>
        <taxon>Dothideomycetes</taxon>
        <taxon>Pleosporomycetidae</taxon>
        <taxon>Aulographales</taxon>
        <taxon>Aulographaceae</taxon>
    </lineage>
</organism>
<feature type="compositionally biased region" description="Polar residues" evidence="1">
    <location>
        <begin position="1061"/>
        <end position="1073"/>
    </location>
</feature>
<feature type="region of interest" description="Disordered" evidence="1">
    <location>
        <begin position="1181"/>
        <end position="1279"/>
    </location>
</feature>
<feature type="compositionally biased region" description="Polar residues" evidence="1">
    <location>
        <begin position="634"/>
        <end position="647"/>
    </location>
</feature>
<evidence type="ECO:0000313" key="2">
    <source>
        <dbReference type="EMBL" id="KAF1988391.1"/>
    </source>
</evidence>
<reference evidence="2" key="1">
    <citation type="journal article" date="2020" name="Stud. Mycol.">
        <title>101 Dothideomycetes genomes: a test case for predicting lifestyles and emergence of pathogens.</title>
        <authorList>
            <person name="Haridas S."/>
            <person name="Albert R."/>
            <person name="Binder M."/>
            <person name="Bloem J."/>
            <person name="Labutti K."/>
            <person name="Salamov A."/>
            <person name="Andreopoulos B."/>
            <person name="Baker S."/>
            <person name="Barry K."/>
            <person name="Bills G."/>
            <person name="Bluhm B."/>
            <person name="Cannon C."/>
            <person name="Castanera R."/>
            <person name="Culley D."/>
            <person name="Daum C."/>
            <person name="Ezra D."/>
            <person name="Gonzalez J."/>
            <person name="Henrissat B."/>
            <person name="Kuo A."/>
            <person name="Liang C."/>
            <person name="Lipzen A."/>
            <person name="Lutzoni F."/>
            <person name="Magnuson J."/>
            <person name="Mondo S."/>
            <person name="Nolan M."/>
            <person name="Ohm R."/>
            <person name="Pangilinan J."/>
            <person name="Park H.-J."/>
            <person name="Ramirez L."/>
            <person name="Alfaro M."/>
            <person name="Sun H."/>
            <person name="Tritt A."/>
            <person name="Yoshinaga Y."/>
            <person name="Zwiers L.-H."/>
            <person name="Turgeon B."/>
            <person name="Goodwin S."/>
            <person name="Spatafora J."/>
            <person name="Crous P."/>
            <person name="Grigoriev I."/>
        </authorList>
    </citation>
    <scope>NUCLEOTIDE SEQUENCE</scope>
    <source>
        <strain evidence="2">CBS 113979</strain>
    </source>
</reference>
<feature type="compositionally biased region" description="Pro residues" evidence="1">
    <location>
        <begin position="210"/>
        <end position="219"/>
    </location>
</feature>
<feature type="region of interest" description="Disordered" evidence="1">
    <location>
        <begin position="525"/>
        <end position="591"/>
    </location>
</feature>
<proteinExistence type="predicted"/>
<feature type="compositionally biased region" description="Polar residues" evidence="1">
    <location>
        <begin position="556"/>
        <end position="591"/>
    </location>
</feature>
<feature type="compositionally biased region" description="Polar residues" evidence="1">
    <location>
        <begin position="389"/>
        <end position="404"/>
    </location>
</feature>
<dbReference type="Proteomes" id="UP000800041">
    <property type="component" value="Unassembled WGS sequence"/>
</dbReference>
<feature type="compositionally biased region" description="Basic and acidic residues" evidence="1">
    <location>
        <begin position="1256"/>
        <end position="1266"/>
    </location>
</feature>
<feature type="region of interest" description="Disordered" evidence="1">
    <location>
        <begin position="721"/>
        <end position="740"/>
    </location>
</feature>
<sequence length="1418" mass="155035">MRPIRRWLLIMEEGSRSSPVFSPPAPSCLLSNFPPVFLCLHPPSLPPFASHCSPISILIIRSQRFGSVTMPLTERDPNISGRNSRASNLSAASKSAYRQNGQQKSDLLSVGVMSMLKTSTELGGLGAIDIGPSRTPVGSSRQNPRRSGGNTSRISVSSAHSHNSSTFPRSNHHQRPSAASSGPRRGSLTSTLNVPPMPDGPFPSFSDYSGPPPAMPPPIHPKHGGRSYSMTNSVHQSPYALSNARSLSSLRNHEHVPRPRSPYHYPTRLKRPGYRPSSPALSDVTGLQPTRAYMTTMGPRMRPAFNSPLGGEDPRMPMGGYMPHMSHIPYMHPHARSTPSVDAIPRGPGNARYHGTRSRSSSVRSRSNSGSPVEYVHPHRPGQHRETRQSTPSIGPTEADSSSPMTPPPLPAEVMLERIRIKQVERVSDVVEPSGEQANGPMYYDYTEQFDLSAVPKPLSPSVPMGFVNRIKTILEERATIENVAGIPAPATTPPVMAELPASDVPELPATPVVKRITRDMVLSALDPDTEELPVGDQDPEEQSDDEDEEVPVNRSRANSAITSKSRDSTAAVSNSGRAQGSIYSDAQSETTMTSSRVAAMDLAMRYSQPVSRSSEEVQSDDFLPDGSPRVSYDHSSPSETQGETNASNMRTSTFSRFTTESRLRPDSGYERPLSGVTSTQDLPDNLPRSSVLSGRTAWSFGDAGTRAGSAAEDAVRFDFSQSTPPQEHQRPSSYSDPLETPVAVMVTDPTVTMSEVGTPDTQVGSSNRDPSPIQQVTPASRDRESTARLVWTPQQSSQDTSSQSLSFGHASTLRESPSRDNSTTDLRFSALRPGNGYLPDVKEEDENSRGDLRLDRYKFPLPRSSSDRASLPEVRLSQDGSRRSVFRSGNSLADTRAIPSFNFSRMNLFAKLNEAFSSRSSRSLDLPTDLDIAMPVPERPSSSGLMRDKYKSFFASLEEMEKSTEDHHKLNEVPRSSMSRPLSPQEYISEVDKVDVPSIQGLTQRLSELIPSLRRFYDADPAEEESVKEEDETPTPHSINEKAVQHTIDEIRGLGKGTTPRPSTELPESSTEAAPGKEKGVVRKSVERITPIAELEAPVPAHIRVTGPGEEEIELVKPVPNFSRPGAQMRVSGSPKESRPWNYDASYPWNESMPSIHISLPHSVHREGGRLTPSRLRIRMSDGSSHASDSEASERTSLHAGSEPTDTDDTFTNHKRRGSKRYSLLSMSRALQLTGSGGHARIDNSGFANSPNRMASDERSHDPGDRYPTTGLAPPGGFNVDEVRSFFSDDSSHRERGGIFRKRLTHLKSRMPPMARAYSAMDRRSVDRDVATSEAKARKGGSVPNNVGLAGPESGSLQAFEGSSGMPRMEFRARKLVERIKVLWFKSGELVRTLSGRARRGSQGPEALEESTMYSGT</sequence>
<feature type="compositionally biased region" description="Polar residues" evidence="1">
    <location>
        <begin position="750"/>
        <end position="779"/>
    </location>
</feature>
<feature type="compositionally biased region" description="Acidic residues" evidence="1">
    <location>
        <begin position="528"/>
        <end position="551"/>
    </location>
</feature>
<feature type="compositionally biased region" description="Basic and acidic residues" evidence="1">
    <location>
        <begin position="660"/>
        <end position="670"/>
    </location>
</feature>
<feature type="compositionally biased region" description="Polar residues" evidence="1">
    <location>
        <begin position="814"/>
        <end position="827"/>
    </location>
</feature>
<feature type="compositionally biased region" description="Basic and acidic residues" evidence="1">
    <location>
        <begin position="1189"/>
        <end position="1198"/>
    </location>
</feature>
<accession>A0A6G1H597</accession>
<feature type="region of interest" description="Disordered" evidence="1">
    <location>
        <begin position="333"/>
        <end position="410"/>
    </location>
</feature>
<feature type="region of interest" description="Disordered" evidence="1">
    <location>
        <begin position="750"/>
        <end position="850"/>
    </location>
</feature>
<feature type="compositionally biased region" description="Low complexity" evidence="1">
    <location>
        <begin position="80"/>
        <end position="96"/>
    </location>
</feature>
<feature type="region of interest" description="Disordered" evidence="1">
    <location>
        <begin position="249"/>
        <end position="285"/>
    </location>
</feature>
<feature type="region of interest" description="Disordered" evidence="1">
    <location>
        <begin position="610"/>
        <end position="691"/>
    </location>
</feature>
<feature type="compositionally biased region" description="Low complexity" evidence="1">
    <location>
        <begin position="648"/>
        <end position="659"/>
    </location>
</feature>
<feature type="region of interest" description="Disordered" evidence="1">
    <location>
        <begin position="123"/>
        <end position="232"/>
    </location>
</feature>